<accession>A0ABR3A432</accession>
<gene>
    <name evidence="2" type="ORF">AAF712_005543</name>
</gene>
<sequence>MVQVNRKRKITTDAFGGSSDLSSPPSPTRPLPDDVPQEAVAPTKGKNKTAPSRSSRRIAGVKVGENLGEDSKSTGQPAPKRKKTNRDQVRDKQAGSRSVTEDGSTTVEDAAAATSGESQKGENMDSRKPEEAGVGEDNIQEEDANGDEDGEEDDEDGEDDYNMDDPFGIHPKDTRKEVKANEAIRRYLAAPSSNRLKAGTQAYIRAHASHCLAAAVTCPELSQDVLVTREGQLKCLYHFAVDKTSRKTDKSEGRLTGVPYSVKGTGKKKNQNKDSEGNSNRKRTKNLLDVYSRLDLPRVEDGGEQHCHCGCRLEDAIWGLYLWKTGRIEYNGKVQGYGKEHIPPRQRNFEITRLKSNKFELDDVWTHVKVNGLQYRERSEAERRLARASRLQSQEGEVKGAEESLDDAKLEGLIVMEQ</sequence>
<name>A0ABR3A432_9AGAR</name>
<dbReference type="Proteomes" id="UP001437256">
    <property type="component" value="Unassembled WGS sequence"/>
</dbReference>
<evidence type="ECO:0000256" key="1">
    <source>
        <dbReference type="SAM" id="MobiDB-lite"/>
    </source>
</evidence>
<protein>
    <submittedName>
        <fullName evidence="2">Uncharacterized protein</fullName>
    </submittedName>
</protein>
<evidence type="ECO:0000313" key="2">
    <source>
        <dbReference type="EMBL" id="KAL0067317.1"/>
    </source>
</evidence>
<evidence type="ECO:0000313" key="3">
    <source>
        <dbReference type="Proteomes" id="UP001437256"/>
    </source>
</evidence>
<dbReference type="EMBL" id="JBBXMP010000026">
    <property type="protein sequence ID" value="KAL0067317.1"/>
    <property type="molecule type" value="Genomic_DNA"/>
</dbReference>
<feature type="region of interest" description="Disordered" evidence="1">
    <location>
        <begin position="1"/>
        <end position="177"/>
    </location>
</feature>
<keyword evidence="3" id="KW-1185">Reference proteome</keyword>
<feature type="compositionally biased region" description="Acidic residues" evidence="1">
    <location>
        <begin position="138"/>
        <end position="163"/>
    </location>
</feature>
<feature type="compositionally biased region" description="Basic and acidic residues" evidence="1">
    <location>
        <begin position="85"/>
        <end position="94"/>
    </location>
</feature>
<reference evidence="2 3" key="1">
    <citation type="submission" date="2024-05" db="EMBL/GenBank/DDBJ databases">
        <title>A draft genome resource for the thread blight pathogen Marasmius tenuissimus strain MS-2.</title>
        <authorList>
            <person name="Yulfo-Soto G.E."/>
            <person name="Baruah I.K."/>
            <person name="Amoako-Attah I."/>
            <person name="Bukari Y."/>
            <person name="Meinhardt L.W."/>
            <person name="Bailey B.A."/>
            <person name="Cohen S.P."/>
        </authorList>
    </citation>
    <scope>NUCLEOTIDE SEQUENCE [LARGE SCALE GENOMIC DNA]</scope>
    <source>
        <strain evidence="2 3">MS-2</strain>
    </source>
</reference>
<organism evidence="2 3">
    <name type="scientific">Marasmius tenuissimus</name>
    <dbReference type="NCBI Taxonomy" id="585030"/>
    <lineage>
        <taxon>Eukaryota</taxon>
        <taxon>Fungi</taxon>
        <taxon>Dikarya</taxon>
        <taxon>Basidiomycota</taxon>
        <taxon>Agaricomycotina</taxon>
        <taxon>Agaricomycetes</taxon>
        <taxon>Agaricomycetidae</taxon>
        <taxon>Agaricales</taxon>
        <taxon>Marasmiineae</taxon>
        <taxon>Marasmiaceae</taxon>
        <taxon>Marasmius</taxon>
    </lineage>
</organism>
<feature type="compositionally biased region" description="Basic and acidic residues" evidence="1">
    <location>
        <begin position="119"/>
        <end position="131"/>
    </location>
</feature>
<comment type="caution">
    <text evidence="2">The sequence shown here is derived from an EMBL/GenBank/DDBJ whole genome shotgun (WGS) entry which is preliminary data.</text>
</comment>
<proteinExistence type="predicted"/>
<feature type="region of interest" description="Disordered" evidence="1">
    <location>
        <begin position="248"/>
        <end position="284"/>
    </location>
</feature>
<feature type="compositionally biased region" description="Polar residues" evidence="1">
    <location>
        <begin position="95"/>
        <end position="107"/>
    </location>
</feature>